<feature type="coiled-coil region" evidence="7">
    <location>
        <begin position="249"/>
        <end position="281"/>
    </location>
</feature>
<dbReference type="InterPro" id="IPR006037">
    <property type="entry name" value="RCK_C"/>
</dbReference>
<dbReference type="PANTHER" id="PTHR43833:SF5">
    <property type="entry name" value="TRK SYSTEM POTASSIUM UPTAKE PROTEIN TRKA"/>
    <property type="match status" value="1"/>
</dbReference>
<keyword evidence="7" id="KW-0175">Coiled coil</keyword>
<dbReference type="PRINTS" id="PR00335">
    <property type="entry name" value="KUPTAKETRKA"/>
</dbReference>
<dbReference type="Gene3D" id="3.40.50.720">
    <property type="entry name" value="NAD(P)-binding Rossmann-like Domain"/>
    <property type="match status" value="2"/>
</dbReference>
<feature type="domain" description="RCK C-terminal" evidence="9">
    <location>
        <begin position="372"/>
        <end position="453"/>
    </location>
</feature>
<name>A0A024LQE6_9HYPH</name>
<keyword evidence="3" id="KW-0633">Potassium transport</keyword>
<accession>A0A024LQE6</accession>
<dbReference type="Pfam" id="PF02254">
    <property type="entry name" value="TrkA_N"/>
    <property type="match status" value="2"/>
</dbReference>
<dbReference type="PROSITE" id="PS51201">
    <property type="entry name" value="RCK_N"/>
    <property type="match status" value="2"/>
</dbReference>
<reference evidence="10" key="1">
    <citation type="submission" date="2013-11" db="EMBL/GenBank/DDBJ databases">
        <authorList>
            <person name="GENOMES U."/>
        </authorList>
    </citation>
    <scope>NUCLEOTIDE SEQUENCE</scope>
    <source>
        <strain evidence="10">MVT06</strain>
    </source>
</reference>
<evidence type="ECO:0000256" key="7">
    <source>
        <dbReference type="SAM" id="Coils"/>
    </source>
</evidence>
<dbReference type="Pfam" id="PF02080">
    <property type="entry name" value="TrkA_C"/>
    <property type="match status" value="2"/>
</dbReference>
<evidence type="ECO:0000259" key="9">
    <source>
        <dbReference type="PROSITE" id="PS51202"/>
    </source>
</evidence>
<dbReference type="InterPro" id="IPR036721">
    <property type="entry name" value="RCK_C_sf"/>
</dbReference>
<keyword evidence="5" id="KW-0520">NAD</keyword>
<dbReference type="InterPro" id="IPR050721">
    <property type="entry name" value="Trk_Ktr_HKT_K-transport"/>
</dbReference>
<dbReference type="NCBIfam" id="NF007031">
    <property type="entry name" value="PRK09496.1-2"/>
    <property type="match status" value="1"/>
</dbReference>
<dbReference type="InterPro" id="IPR036291">
    <property type="entry name" value="NAD(P)-bd_dom_sf"/>
</dbReference>
<evidence type="ECO:0000256" key="6">
    <source>
        <dbReference type="ARBA" id="ARBA00023065"/>
    </source>
</evidence>
<evidence type="ECO:0000313" key="10">
    <source>
        <dbReference type="EMBL" id="CDP79956.1"/>
    </source>
</evidence>
<feature type="domain" description="RCK N-terminal" evidence="8">
    <location>
        <begin position="1"/>
        <end position="124"/>
    </location>
</feature>
<dbReference type="NCBIfam" id="NF007030">
    <property type="entry name" value="PRK09496.1-1"/>
    <property type="match status" value="1"/>
</dbReference>
<dbReference type="GO" id="GO:0005886">
    <property type="term" value="C:plasma membrane"/>
    <property type="evidence" value="ECO:0007669"/>
    <property type="project" value="InterPro"/>
</dbReference>
<keyword evidence="6" id="KW-0406">Ion transport</keyword>
<dbReference type="AlphaFoldDB" id="A0A024LQE6"/>
<keyword evidence="2" id="KW-0813">Transport</keyword>
<dbReference type="NCBIfam" id="NF007039">
    <property type="entry name" value="PRK09496.3-2"/>
    <property type="match status" value="1"/>
</dbReference>
<feature type="domain" description="RCK N-terminal" evidence="8">
    <location>
        <begin position="233"/>
        <end position="352"/>
    </location>
</feature>
<proteinExistence type="predicted"/>
<dbReference type="SUPFAM" id="SSF116726">
    <property type="entry name" value="TrkA C-terminal domain-like"/>
    <property type="match status" value="2"/>
</dbReference>
<dbReference type="EMBL" id="HG977196">
    <property type="protein sequence ID" value="CDP79956.1"/>
    <property type="molecule type" value="Genomic_DNA"/>
</dbReference>
<dbReference type="PANTHER" id="PTHR43833">
    <property type="entry name" value="POTASSIUM CHANNEL PROTEIN 2-RELATED-RELATED"/>
    <property type="match status" value="1"/>
</dbReference>
<evidence type="ECO:0000256" key="1">
    <source>
        <dbReference type="ARBA" id="ARBA00017378"/>
    </source>
</evidence>
<dbReference type="SUPFAM" id="SSF51735">
    <property type="entry name" value="NAD(P)-binding Rossmann-fold domains"/>
    <property type="match status" value="2"/>
</dbReference>
<feature type="domain" description="RCK C-terminal" evidence="9">
    <location>
        <begin position="144"/>
        <end position="228"/>
    </location>
</feature>
<dbReference type="InterPro" id="IPR006036">
    <property type="entry name" value="K_uptake_TrkA"/>
</dbReference>
<sequence length="458" mass="50646">MRVIICGAGQVGYGIAERLAAENHDITVIDVEARLVEKIRDALDVRSFVGHGSHPEVLLAAGADEADMLIAVTLFDEVNMVACQVAHSLFNIPTKIARIRSQSYLDPRYKTLFARENIPIDVVISPEVEVGEMVLRRIALPGAIDVLYFCNDDIVAFALECMEDCPVINTPLRQLTELFPDLRTTVTAIKRGSELLVAHSDTQLRVGDVTYLIAARDQVRRAVGLFGHKEQEAHRIIIAGGGHIGLYVAQAIEKRLHKLKLKIIEADKERALTIADQLEKTTVLYGNVLDPVILQEAGIDQADLMITLTNQDQVNLLSAIIAKRLGCKANMVLINNVTYQEFSRTVGVDAHLNPRSVTVSKILQQMRRGRIRAVHSVFNGAAEIIEAEAMQTSSLIGKSLSELKLSDGLRIGAIYRNNTIIQLLADTRILPGDRVVMFALADSVRDVEQLFRVSLEYF</sequence>
<dbReference type="GO" id="GO:0015079">
    <property type="term" value="F:potassium ion transmembrane transporter activity"/>
    <property type="evidence" value="ECO:0007669"/>
    <property type="project" value="InterPro"/>
</dbReference>
<dbReference type="PROSITE" id="PS51202">
    <property type="entry name" value="RCK_C"/>
    <property type="match status" value="2"/>
</dbReference>
<organism evidence="10">
    <name type="scientific">Bartonella schoenbuchensis</name>
    <dbReference type="NCBI Taxonomy" id="165694"/>
    <lineage>
        <taxon>Bacteria</taxon>
        <taxon>Pseudomonadati</taxon>
        <taxon>Pseudomonadota</taxon>
        <taxon>Alphaproteobacteria</taxon>
        <taxon>Hyphomicrobiales</taxon>
        <taxon>Bartonellaceae</taxon>
        <taxon>Bartonella</taxon>
    </lineage>
</organism>
<dbReference type="InterPro" id="IPR003148">
    <property type="entry name" value="RCK_N"/>
</dbReference>
<protein>
    <recommendedName>
        <fullName evidence="1">Trk system potassium uptake protein TrkA</fullName>
    </recommendedName>
</protein>
<evidence type="ECO:0000256" key="2">
    <source>
        <dbReference type="ARBA" id="ARBA00022448"/>
    </source>
</evidence>
<reference evidence="10" key="2">
    <citation type="submission" date="2014-05" db="EMBL/GenBank/DDBJ databases">
        <title>Genome sequencing of Bartonella spp. isolated from human blood.</title>
        <authorList>
            <person name="Raoult D."/>
        </authorList>
    </citation>
    <scope>NUCLEOTIDE SEQUENCE</scope>
    <source>
        <strain evidence="10">MVT06</strain>
    </source>
</reference>
<gene>
    <name evidence="10" type="primary">trkA</name>
    <name evidence="10" type="ORF">BN1046_00861</name>
</gene>
<keyword evidence="4" id="KW-0630">Potassium</keyword>
<evidence type="ECO:0000256" key="5">
    <source>
        <dbReference type="ARBA" id="ARBA00023027"/>
    </source>
</evidence>
<dbReference type="NCBIfam" id="NF007032">
    <property type="entry name" value="PRK09496.1-4"/>
    <property type="match status" value="1"/>
</dbReference>
<evidence type="ECO:0000256" key="3">
    <source>
        <dbReference type="ARBA" id="ARBA00022538"/>
    </source>
</evidence>
<dbReference type="Gene3D" id="3.30.70.1450">
    <property type="entry name" value="Regulator of K+ conductance, C-terminal domain"/>
    <property type="match status" value="2"/>
</dbReference>
<evidence type="ECO:0000256" key="4">
    <source>
        <dbReference type="ARBA" id="ARBA00022958"/>
    </source>
</evidence>
<evidence type="ECO:0000259" key="8">
    <source>
        <dbReference type="PROSITE" id="PS51201"/>
    </source>
</evidence>